<protein>
    <recommendedName>
        <fullName evidence="2">Glutathione S-transferase UstS-like C-terminal domain-containing protein</fullName>
    </recommendedName>
</protein>
<proteinExistence type="predicted"/>
<comment type="caution">
    <text evidence="3">The sequence shown here is derived from an EMBL/GenBank/DDBJ whole genome shotgun (WGS) entry which is preliminary data.</text>
</comment>
<evidence type="ECO:0000256" key="1">
    <source>
        <dbReference type="SAM" id="MobiDB-lite"/>
    </source>
</evidence>
<dbReference type="OrthoDB" id="4951845at2759"/>
<dbReference type="Pfam" id="PF22041">
    <property type="entry name" value="GST_C_7"/>
    <property type="match status" value="1"/>
</dbReference>
<dbReference type="EMBL" id="SRPS01000050">
    <property type="protein sequence ID" value="KAG5972125.1"/>
    <property type="molecule type" value="Genomic_DNA"/>
</dbReference>
<feature type="compositionally biased region" description="Acidic residues" evidence="1">
    <location>
        <begin position="99"/>
        <end position="109"/>
    </location>
</feature>
<feature type="domain" description="Glutathione S-transferase UstS-like C-terminal" evidence="2">
    <location>
        <begin position="225"/>
        <end position="313"/>
    </location>
</feature>
<evidence type="ECO:0000313" key="3">
    <source>
        <dbReference type="EMBL" id="KAG5972125.1"/>
    </source>
</evidence>
<dbReference type="Proteomes" id="UP000784919">
    <property type="component" value="Unassembled WGS sequence"/>
</dbReference>
<feature type="region of interest" description="Disordered" evidence="1">
    <location>
        <begin position="80"/>
        <end position="117"/>
    </location>
</feature>
<reference evidence="3" key="1">
    <citation type="journal article" date="2020" name="bioRxiv">
        <title>Whole genome comparisons of ergot fungi reveals the divergence and evolution of species within the genus Claviceps are the result of varying mechanisms driving genome evolution and host range expansion.</title>
        <authorList>
            <person name="Wyka S.A."/>
            <person name="Mondo S.J."/>
            <person name="Liu M."/>
            <person name="Dettman J."/>
            <person name="Nalam V."/>
            <person name="Broders K.D."/>
        </authorList>
    </citation>
    <scope>NUCLEOTIDE SEQUENCE</scope>
    <source>
        <strain evidence="3">CCC 1102</strain>
    </source>
</reference>
<accession>A0A9P7SRZ0</accession>
<dbReference type="Gene3D" id="1.20.1050.10">
    <property type="match status" value="1"/>
</dbReference>
<dbReference type="InterPro" id="IPR036282">
    <property type="entry name" value="Glutathione-S-Trfase_C_sf"/>
</dbReference>
<dbReference type="AlphaFoldDB" id="A0A9P7SRZ0"/>
<sequence length="318" mass="35014">MSNPPLTHLTLYDIASRPPVESTCFATNPWKARFALNFKALPYQTIWVSLPDIPTLRSSTLRLPPTRFFADGSPFYTLPILHDPNASPSPSPSSHDTDSNSDSDSDTDSDLNNHHPPHGIRGVLIGDSFDIATHLETQYPLSGTGRLFPPIKDLHAPPSTIQHTKLLIPLSDLRAQSPHVQYALFNNQVDALFTAHAHLMAYSMPLDPCTAEATKAEFVRRAGASSWEDFALDGEERDVMKMSLRDALGVHLVGLFRRDGSGPFVLGGRATYADFIVGAWLKMMERTLPGGEWEEMRGWHGGVFGELHDALGEFGGVM</sequence>
<name>A0A9P7SRZ0_9HYPO</name>
<dbReference type="InterPro" id="IPR054416">
    <property type="entry name" value="GST_UstS-like_C"/>
</dbReference>
<dbReference type="SUPFAM" id="SSF47616">
    <property type="entry name" value="GST C-terminal domain-like"/>
    <property type="match status" value="1"/>
</dbReference>
<feature type="compositionally biased region" description="Low complexity" evidence="1">
    <location>
        <begin position="82"/>
        <end position="94"/>
    </location>
</feature>
<evidence type="ECO:0000313" key="4">
    <source>
        <dbReference type="Proteomes" id="UP000784919"/>
    </source>
</evidence>
<evidence type="ECO:0000259" key="2">
    <source>
        <dbReference type="Pfam" id="PF22041"/>
    </source>
</evidence>
<gene>
    <name evidence="3" type="ORF">E4U56_006350</name>
</gene>
<dbReference type="Gene3D" id="3.40.30.10">
    <property type="entry name" value="Glutaredoxin"/>
    <property type="match status" value="1"/>
</dbReference>
<organism evidence="3 4">
    <name type="scientific">Claviceps arundinis</name>
    <dbReference type="NCBI Taxonomy" id="1623583"/>
    <lineage>
        <taxon>Eukaryota</taxon>
        <taxon>Fungi</taxon>
        <taxon>Dikarya</taxon>
        <taxon>Ascomycota</taxon>
        <taxon>Pezizomycotina</taxon>
        <taxon>Sordariomycetes</taxon>
        <taxon>Hypocreomycetidae</taxon>
        <taxon>Hypocreales</taxon>
        <taxon>Clavicipitaceae</taxon>
        <taxon>Claviceps</taxon>
    </lineage>
</organism>